<reference evidence="2" key="2">
    <citation type="submission" date="2020-09" db="EMBL/GenBank/DDBJ databases">
        <authorList>
            <person name="Sun Q."/>
            <person name="Zhou Y."/>
        </authorList>
    </citation>
    <scope>NUCLEOTIDE SEQUENCE</scope>
    <source>
        <strain evidence="2">CGMCC 1.16012</strain>
    </source>
</reference>
<gene>
    <name evidence="2" type="ORF">GCM10011517_33290</name>
</gene>
<sequence>MSNKSTLKALREVQIALEADEAKEALKTHTANKLDAILKELEHVPEGLAQFFVAAEITASAKAAEIIATHVMRPDEVTKLVATRKAEIAKDKAKRKAEREAAITQKKGLAN</sequence>
<evidence type="ECO:0000313" key="3">
    <source>
        <dbReference type="Proteomes" id="UP000606730"/>
    </source>
</evidence>
<protein>
    <submittedName>
        <fullName evidence="2">Uncharacterized protein</fullName>
    </submittedName>
</protein>
<feature type="compositionally biased region" description="Basic and acidic residues" evidence="1">
    <location>
        <begin position="92"/>
        <end position="101"/>
    </location>
</feature>
<proteinExistence type="predicted"/>
<evidence type="ECO:0000256" key="1">
    <source>
        <dbReference type="SAM" id="MobiDB-lite"/>
    </source>
</evidence>
<dbReference type="EMBL" id="BMKN01000003">
    <property type="protein sequence ID" value="GGE62908.1"/>
    <property type="molecule type" value="Genomic_DNA"/>
</dbReference>
<reference evidence="2" key="1">
    <citation type="journal article" date="2014" name="Int. J. Syst. Evol. Microbiol.">
        <title>Complete genome sequence of Corynebacterium casei LMG S-19264T (=DSM 44701T), isolated from a smear-ripened cheese.</title>
        <authorList>
            <consortium name="US DOE Joint Genome Institute (JGI-PGF)"/>
            <person name="Walter F."/>
            <person name="Albersmeier A."/>
            <person name="Kalinowski J."/>
            <person name="Ruckert C."/>
        </authorList>
    </citation>
    <scope>NUCLEOTIDE SEQUENCE</scope>
    <source>
        <strain evidence="2">CGMCC 1.16012</strain>
    </source>
</reference>
<comment type="caution">
    <text evidence="2">The sequence shown here is derived from an EMBL/GenBank/DDBJ whole genome shotgun (WGS) entry which is preliminary data.</text>
</comment>
<organism evidence="2 3">
    <name type="scientific">Actibacterium pelagium</name>
    <dbReference type="NCBI Taxonomy" id="2029103"/>
    <lineage>
        <taxon>Bacteria</taxon>
        <taxon>Pseudomonadati</taxon>
        <taxon>Pseudomonadota</taxon>
        <taxon>Alphaproteobacteria</taxon>
        <taxon>Rhodobacterales</taxon>
        <taxon>Roseobacteraceae</taxon>
        <taxon>Actibacterium</taxon>
    </lineage>
</organism>
<accession>A0A917EPN6</accession>
<dbReference type="Proteomes" id="UP000606730">
    <property type="component" value="Unassembled WGS sequence"/>
</dbReference>
<dbReference type="AlphaFoldDB" id="A0A917EPN6"/>
<evidence type="ECO:0000313" key="2">
    <source>
        <dbReference type="EMBL" id="GGE62908.1"/>
    </source>
</evidence>
<name>A0A917EPN6_9RHOB</name>
<dbReference type="RefSeq" id="WP_095593895.1">
    <property type="nucleotide sequence ID" value="NZ_BMKN01000003.1"/>
</dbReference>
<keyword evidence="3" id="KW-1185">Reference proteome</keyword>
<feature type="region of interest" description="Disordered" evidence="1">
    <location>
        <begin position="92"/>
        <end position="111"/>
    </location>
</feature>